<evidence type="ECO:0000313" key="6">
    <source>
        <dbReference type="EMBL" id="RDD61118.1"/>
    </source>
</evidence>
<dbReference type="InterPro" id="IPR040086">
    <property type="entry name" value="MJ0683-like"/>
</dbReference>
<keyword evidence="1" id="KW-0479">Metal-binding</keyword>
<feature type="region of interest" description="Disordered" evidence="4">
    <location>
        <begin position="31"/>
        <end position="50"/>
    </location>
</feature>
<keyword evidence="3" id="KW-0411">Iron-sulfur</keyword>
<evidence type="ECO:0000256" key="3">
    <source>
        <dbReference type="ARBA" id="ARBA00023014"/>
    </source>
</evidence>
<dbReference type="SFLD" id="SFLDG01084">
    <property type="entry name" value="Uncharacterised_Radical_SAM_Su"/>
    <property type="match status" value="1"/>
</dbReference>
<dbReference type="SUPFAM" id="SSF102114">
    <property type="entry name" value="Radical SAM enzymes"/>
    <property type="match status" value="1"/>
</dbReference>
<keyword evidence="2" id="KW-0408">Iron</keyword>
<dbReference type="Proteomes" id="UP000253941">
    <property type="component" value="Unassembled WGS sequence"/>
</dbReference>
<dbReference type="SFLD" id="SFLDS00029">
    <property type="entry name" value="Radical_SAM"/>
    <property type="match status" value="1"/>
</dbReference>
<dbReference type="EMBL" id="QPMH01000015">
    <property type="protein sequence ID" value="RDD61118.1"/>
    <property type="molecule type" value="Genomic_DNA"/>
</dbReference>
<dbReference type="GO" id="GO:0046872">
    <property type="term" value="F:metal ion binding"/>
    <property type="evidence" value="ECO:0007669"/>
    <property type="project" value="UniProtKB-KW"/>
</dbReference>
<gene>
    <name evidence="6" type="ORF">DRB17_14560</name>
</gene>
<evidence type="ECO:0000256" key="4">
    <source>
        <dbReference type="SAM" id="MobiDB-lite"/>
    </source>
</evidence>
<dbReference type="PROSITE" id="PS51918">
    <property type="entry name" value="RADICAL_SAM"/>
    <property type="match status" value="1"/>
</dbReference>
<evidence type="ECO:0000259" key="5">
    <source>
        <dbReference type="PROSITE" id="PS51918"/>
    </source>
</evidence>
<dbReference type="GO" id="GO:0003824">
    <property type="term" value="F:catalytic activity"/>
    <property type="evidence" value="ECO:0007669"/>
    <property type="project" value="InterPro"/>
</dbReference>
<name>A0A369T768_9PROT</name>
<dbReference type="SMART" id="SM00729">
    <property type="entry name" value="Elp3"/>
    <property type="match status" value="1"/>
</dbReference>
<protein>
    <submittedName>
        <fullName evidence="6">Radical SAM protein</fullName>
    </submittedName>
</protein>
<proteinExistence type="predicted"/>
<dbReference type="NCBIfam" id="NF033668">
    <property type="entry name" value="rSAM_PA0069"/>
    <property type="match status" value="1"/>
</dbReference>
<organism evidence="6 7">
    <name type="scientific">Ferruginivarius sediminum</name>
    <dbReference type="NCBI Taxonomy" id="2661937"/>
    <lineage>
        <taxon>Bacteria</taxon>
        <taxon>Pseudomonadati</taxon>
        <taxon>Pseudomonadota</taxon>
        <taxon>Alphaproteobacteria</taxon>
        <taxon>Rhodospirillales</taxon>
        <taxon>Rhodospirillaceae</taxon>
        <taxon>Ferruginivarius</taxon>
    </lineage>
</organism>
<dbReference type="Pfam" id="PF04055">
    <property type="entry name" value="Radical_SAM"/>
    <property type="match status" value="1"/>
</dbReference>
<keyword evidence="7" id="KW-1185">Reference proteome</keyword>
<dbReference type="GO" id="GO:0051536">
    <property type="term" value="F:iron-sulfur cluster binding"/>
    <property type="evidence" value="ECO:0007669"/>
    <property type="project" value="UniProtKB-KW"/>
</dbReference>
<dbReference type="InterPro" id="IPR058240">
    <property type="entry name" value="rSAM_sf"/>
</dbReference>
<dbReference type="PANTHER" id="PTHR43432:SF3">
    <property type="entry name" value="SLR0285 PROTEIN"/>
    <property type="match status" value="1"/>
</dbReference>
<feature type="domain" description="Radical SAM core" evidence="5">
    <location>
        <begin position="63"/>
        <end position="303"/>
    </location>
</feature>
<comment type="caution">
    <text evidence="6">The sequence shown here is derived from an EMBL/GenBank/DDBJ whole genome shotgun (WGS) entry which is preliminary data.</text>
</comment>
<dbReference type="PANTHER" id="PTHR43432">
    <property type="entry name" value="SLR0285 PROTEIN"/>
    <property type="match status" value="1"/>
</dbReference>
<accession>A0A369T768</accession>
<dbReference type="Gene3D" id="3.80.30.30">
    <property type="match status" value="1"/>
</dbReference>
<evidence type="ECO:0000256" key="1">
    <source>
        <dbReference type="ARBA" id="ARBA00022723"/>
    </source>
</evidence>
<dbReference type="InterPro" id="IPR007197">
    <property type="entry name" value="rSAM"/>
</dbReference>
<evidence type="ECO:0000256" key="2">
    <source>
        <dbReference type="ARBA" id="ARBA00023004"/>
    </source>
</evidence>
<dbReference type="AlphaFoldDB" id="A0A369T768"/>
<sequence length="361" mass="40183">MDEKLRDRAKKGRGAVANDASARFTALQRSYGDDGWGSADEAVESAPATAVGRDSGRTAISWNKSPDIPFDRSINPYKGCEHGCIYCFARPTHAYLDLSPGLDFETKIFAKENAAELLRKDLAKPSYKPDVITLGANTDPYQPVERRLEITRRVLEVLAEARHPVSIVTKSATVLRDLDILREMADRRLVRVNVSVTTLDRDLARKLEPRAPTPPRRLEAIRGLAAAGVPVGVLAAPMIPALNDSELEKILTAAVEAGADTGGYILLRLPHEIKNLFEGWLETHFPARKEHVLSLVRQSRGGRLYDADWGQRMKGKGHYARLIQQRFRLAARKLNLNADRYDLDCSQFVPPAPDPRQMALF</sequence>
<evidence type="ECO:0000313" key="7">
    <source>
        <dbReference type="Proteomes" id="UP000253941"/>
    </source>
</evidence>
<dbReference type="InterPro" id="IPR006638">
    <property type="entry name" value="Elp3/MiaA/NifB-like_rSAM"/>
</dbReference>
<dbReference type="CDD" id="cd01335">
    <property type="entry name" value="Radical_SAM"/>
    <property type="match status" value="1"/>
</dbReference>
<reference evidence="6 7" key="1">
    <citation type="submission" date="2018-07" db="EMBL/GenBank/DDBJ databases">
        <title>Venubactetium sediminum gen. nov., sp. nov., isolated from a marine solar saltern.</title>
        <authorList>
            <person name="Wang S."/>
        </authorList>
    </citation>
    <scope>NUCLEOTIDE SEQUENCE [LARGE SCALE GENOMIC DNA]</scope>
    <source>
        <strain evidence="6 7">WD2A32</strain>
    </source>
</reference>
<dbReference type="RefSeq" id="WP_114582946.1">
    <property type="nucleotide sequence ID" value="NZ_QPMH01000015.1"/>
</dbReference>